<evidence type="ECO:0000313" key="2">
    <source>
        <dbReference type="Proteomes" id="UP001225644"/>
    </source>
</evidence>
<gene>
    <name evidence="1" type="ORF">J2Z49_000767</name>
</gene>
<keyword evidence="2" id="KW-1185">Reference proteome</keyword>
<accession>A0ABU0AZH2</accession>
<protein>
    <submittedName>
        <fullName evidence="1">Uncharacterized protein</fullName>
    </submittedName>
</protein>
<dbReference type="Proteomes" id="UP001225644">
    <property type="component" value="Unassembled WGS sequence"/>
</dbReference>
<evidence type="ECO:0000313" key="1">
    <source>
        <dbReference type="EMBL" id="MDQ0285663.1"/>
    </source>
</evidence>
<organism evidence="1 2">
    <name type="scientific">Desulfofundulus luciae</name>
    <dbReference type="NCBI Taxonomy" id="74702"/>
    <lineage>
        <taxon>Bacteria</taxon>
        <taxon>Bacillati</taxon>
        <taxon>Bacillota</taxon>
        <taxon>Clostridia</taxon>
        <taxon>Eubacteriales</taxon>
        <taxon>Peptococcaceae</taxon>
        <taxon>Desulfofundulus</taxon>
    </lineage>
</organism>
<reference evidence="1 2" key="1">
    <citation type="submission" date="2023-07" db="EMBL/GenBank/DDBJ databases">
        <title>Genomic Encyclopedia of Type Strains, Phase IV (KMG-IV): sequencing the most valuable type-strain genomes for metagenomic binning, comparative biology and taxonomic classification.</title>
        <authorList>
            <person name="Goeker M."/>
        </authorList>
    </citation>
    <scope>NUCLEOTIDE SEQUENCE [LARGE SCALE GENOMIC DNA]</scope>
    <source>
        <strain evidence="1 2">DSM 12396</strain>
    </source>
</reference>
<proteinExistence type="predicted"/>
<dbReference type="EMBL" id="JAUSUX010000004">
    <property type="protein sequence ID" value="MDQ0285663.1"/>
    <property type="molecule type" value="Genomic_DNA"/>
</dbReference>
<sequence>MHSNRSPGWQLSAAQIFSITSKVTPLALSWFGKGCAKLGYLAAGHAAVVAPVLDRLGGKLRGNLEAITGGNGRRYGVNISLPWQLIPAGRLNGRPLT</sequence>
<comment type="caution">
    <text evidence="1">The sequence shown here is derived from an EMBL/GenBank/DDBJ whole genome shotgun (WGS) entry which is preliminary data.</text>
</comment>
<name>A0ABU0AZH2_9FIRM</name>